<keyword evidence="4" id="KW-1185">Reference proteome</keyword>
<dbReference type="Pfam" id="PF01433">
    <property type="entry name" value="Peptidase_M1"/>
    <property type="match status" value="1"/>
</dbReference>
<feature type="transmembrane region" description="Helical" evidence="1">
    <location>
        <begin position="343"/>
        <end position="364"/>
    </location>
</feature>
<comment type="caution">
    <text evidence="3">The sequence shown here is derived from an EMBL/GenBank/DDBJ whole genome shotgun (WGS) entry which is preliminary data.</text>
</comment>
<dbReference type="EMBL" id="BSOT01000005">
    <property type="protein sequence ID" value="GLR69724.1"/>
    <property type="molecule type" value="Genomic_DNA"/>
</dbReference>
<evidence type="ECO:0000313" key="3">
    <source>
        <dbReference type="EMBL" id="GLR69724.1"/>
    </source>
</evidence>
<protein>
    <recommendedName>
        <fullName evidence="2">Peptidase M1 membrane alanine aminopeptidase domain-containing protein</fullName>
    </recommendedName>
</protein>
<feature type="transmembrane region" description="Helical" evidence="1">
    <location>
        <begin position="303"/>
        <end position="323"/>
    </location>
</feature>
<evidence type="ECO:0000256" key="1">
    <source>
        <dbReference type="SAM" id="Phobius"/>
    </source>
</evidence>
<feature type="transmembrane region" description="Helical" evidence="1">
    <location>
        <begin position="160"/>
        <end position="182"/>
    </location>
</feature>
<feature type="transmembrane region" description="Helical" evidence="1">
    <location>
        <begin position="505"/>
        <end position="525"/>
    </location>
</feature>
<feature type="transmembrane region" description="Helical" evidence="1">
    <location>
        <begin position="131"/>
        <end position="154"/>
    </location>
</feature>
<evidence type="ECO:0000313" key="4">
    <source>
        <dbReference type="Proteomes" id="UP001156601"/>
    </source>
</evidence>
<feature type="transmembrane region" description="Helical" evidence="1">
    <location>
        <begin position="15"/>
        <end position="33"/>
    </location>
</feature>
<feature type="transmembrane region" description="Helical" evidence="1">
    <location>
        <begin position="546"/>
        <end position="563"/>
    </location>
</feature>
<feature type="transmembrane region" description="Helical" evidence="1">
    <location>
        <begin position="458"/>
        <end position="485"/>
    </location>
</feature>
<dbReference type="InterPro" id="IPR027268">
    <property type="entry name" value="Peptidase_M4/M1_CTD_sf"/>
</dbReference>
<evidence type="ECO:0000259" key="2">
    <source>
        <dbReference type="Pfam" id="PF01433"/>
    </source>
</evidence>
<feature type="transmembrane region" description="Helical" evidence="1">
    <location>
        <begin position="425"/>
        <end position="446"/>
    </location>
</feature>
<feature type="domain" description="Peptidase M1 membrane alanine aminopeptidase" evidence="2">
    <location>
        <begin position="902"/>
        <end position="1036"/>
    </location>
</feature>
<feature type="transmembrane region" description="Helical" evidence="1">
    <location>
        <begin position="45"/>
        <end position="70"/>
    </location>
</feature>
<proteinExistence type="predicted"/>
<dbReference type="GO" id="GO:0008270">
    <property type="term" value="F:zinc ion binding"/>
    <property type="evidence" value="ECO:0007669"/>
    <property type="project" value="InterPro"/>
</dbReference>
<feature type="transmembrane region" description="Helical" evidence="1">
    <location>
        <begin position="385"/>
        <end position="405"/>
    </location>
</feature>
<dbReference type="AlphaFoldDB" id="A0AA37WIS2"/>
<sequence>MLLLNEFRFLFRQPLVWLSLVILPLFSTLLAIGSGGENTDSGKQLIYLHSALIMLAVPILVGAISALLLIRDNTYNMHALVAATPISYTKRLLVRYSALSIFSISMTFVAMMLISIILWQRTGSFLLSTTLIHAAVFLLPSVLLMSAIAIWLSSKQYGVYSLYAVFAAIWLGYVALASLSGSPILAGSTIANNALLSMMIWLDPFGLTAYLQALLSGEHAAIDMQVLLNRLIILTLTSAIIYNALHQKTPPKPHSNLKIKQPQPINPKHSSTMYHQIGTQAAPIQILAELSRTALNNLISNKLNLLILCGWIVLVFSEASAGLDYAEPFSVVQPTSHDALNRVLWDVVANLGALLVLFWTWQLAWLNKRSQIHELIAASPVSSTVLVGSQIIATTAMLCILALATAVGTSLAEWLLQSEWNLTLYLQYLGLAFLPLLLLAGVFIAINTCCRHQLLAIGLSLFVLVVKFTSFTSLLGIAHPLWNIAGTPMVMGDMQWGFSASGESYIPFIGVWLLVIGSVMVLSVLRSHRGTAMIANREAFLSSRNIWLICFGLATLAVTHQLLKLQHPFIGFSTSDQWRAAYEKQYSHWHEIPQPTVIHINANVDFYPDDSMAELNLDMLLTNNTKERIERVLVGGFAAQDYQHIALDDASLTEFDEVLNQYQFTLATPMTEGETRHLTVKFIYRQPSLFAASMHQIVRPEFSYIRGIPIVPSVGFNPKYRIRNNDIREAHGVDRIPSLPPSEIFKHPQDDVGQYDWVTIHSVVSTTESQFAIAQGDLVRQWTTDDRAYFEYKSSGPIRNIPAWLSTPNAPTSTSVEGRQLSVFSPASAQIDAFHLQAMQSTVDWFTTNGMTHEFGHLNLISMPDIGPTGYALPGIVLINHKVGFRAYPNVHAGFDQRFRRTVHETAHQWFGHGIGNGVDHDRAFLIESLAKYIELVLIEQAYGKEAVTALVDYERERFRLQRANNQLLPLSLIDARASFEMYSAASVVFDTLRNEIGDQPIINALNVIWNHHKYPQRPATSMDFIRALKHQLGKDWDDRIDELFLSPLTIDSIVINKSSTARYPDSFTV</sequence>
<dbReference type="InterPro" id="IPR014782">
    <property type="entry name" value="Peptidase_M1_dom"/>
</dbReference>
<accession>A0AA37WIS2</accession>
<gene>
    <name evidence="3" type="ORF">GCM10007852_06320</name>
</gene>
<dbReference type="Gene3D" id="1.10.390.10">
    <property type="entry name" value="Neutral Protease Domain 2"/>
    <property type="match status" value="1"/>
</dbReference>
<feature type="transmembrane region" description="Helical" evidence="1">
    <location>
        <begin position="96"/>
        <end position="119"/>
    </location>
</feature>
<reference evidence="3" key="2">
    <citation type="submission" date="2023-01" db="EMBL/GenBank/DDBJ databases">
        <title>Draft genome sequence of Agaribacter marinus strain NBRC 110023.</title>
        <authorList>
            <person name="Sun Q."/>
            <person name="Mori K."/>
        </authorList>
    </citation>
    <scope>NUCLEOTIDE SEQUENCE</scope>
    <source>
        <strain evidence="3">NBRC 110023</strain>
    </source>
</reference>
<name>A0AA37WIS2_9ALTE</name>
<reference evidence="3" key="1">
    <citation type="journal article" date="2014" name="Int. J. Syst. Evol. Microbiol.">
        <title>Complete genome sequence of Corynebacterium casei LMG S-19264T (=DSM 44701T), isolated from a smear-ripened cheese.</title>
        <authorList>
            <consortium name="US DOE Joint Genome Institute (JGI-PGF)"/>
            <person name="Walter F."/>
            <person name="Albersmeier A."/>
            <person name="Kalinowski J."/>
            <person name="Ruckert C."/>
        </authorList>
    </citation>
    <scope>NUCLEOTIDE SEQUENCE</scope>
    <source>
        <strain evidence="3">NBRC 110023</strain>
    </source>
</reference>
<keyword evidence="1" id="KW-1133">Transmembrane helix</keyword>
<dbReference type="GO" id="GO:0008237">
    <property type="term" value="F:metallopeptidase activity"/>
    <property type="evidence" value="ECO:0007669"/>
    <property type="project" value="InterPro"/>
</dbReference>
<keyword evidence="1" id="KW-0812">Transmembrane</keyword>
<dbReference type="SUPFAM" id="SSF55486">
    <property type="entry name" value="Metalloproteases ('zincins'), catalytic domain"/>
    <property type="match status" value="1"/>
</dbReference>
<feature type="transmembrane region" description="Helical" evidence="1">
    <location>
        <begin position="194"/>
        <end position="215"/>
    </location>
</feature>
<keyword evidence="1" id="KW-0472">Membrane</keyword>
<organism evidence="3 4">
    <name type="scientific">Agaribacter marinus</name>
    <dbReference type="NCBI Taxonomy" id="1431249"/>
    <lineage>
        <taxon>Bacteria</taxon>
        <taxon>Pseudomonadati</taxon>
        <taxon>Pseudomonadota</taxon>
        <taxon>Gammaproteobacteria</taxon>
        <taxon>Alteromonadales</taxon>
        <taxon>Alteromonadaceae</taxon>
        <taxon>Agaribacter</taxon>
    </lineage>
</organism>
<dbReference type="RefSeq" id="WP_284216036.1">
    <property type="nucleotide sequence ID" value="NZ_BSOT01000005.1"/>
</dbReference>
<dbReference type="Proteomes" id="UP001156601">
    <property type="component" value="Unassembled WGS sequence"/>
</dbReference>